<protein>
    <submittedName>
        <fullName evidence="2">Uncharacterized protein</fullName>
    </submittedName>
</protein>
<feature type="transmembrane region" description="Helical" evidence="1">
    <location>
        <begin position="103"/>
        <end position="124"/>
    </location>
</feature>
<sequence>MANCKCSLRCPLRLLILCGNVVPAGRESSTALISAFVTIHTFSWTSCLIIVVTVVLSPNIRRQSTWINLNISWIIACFIYAFLLTTEQLYKTNPQPGVCLFQAAAVDAVSSLVAGAMLALALQLWYNLRSNSVRPMLAARQRDLLLIAMPYVVPLIEFFATLGYAVQHPQQVTLTESGMFCGLTTPIPGKISSLYSAILMIPTVSAQALLWVYSYQNWYKVSGNSGNALATMIRLGLFTLFGIVGVLVSIFNLTNQVNPSVVNILESLPPLSFVFIFGLQQDLLHTWMFWRQPTISQPTTGAWSRIQIVNMQKLSEVEQSRPSSATKPTWGQIHNRLQTERNSDIVNNSV</sequence>
<feature type="transmembrane region" description="Helical" evidence="1">
    <location>
        <begin position="194"/>
        <end position="215"/>
    </location>
</feature>
<keyword evidence="1" id="KW-0472">Membrane</keyword>
<dbReference type="Proteomes" id="UP001163850">
    <property type="component" value="Unassembled WGS sequence"/>
</dbReference>
<comment type="caution">
    <text evidence="2">The sequence shown here is derived from an EMBL/GenBank/DDBJ whole genome shotgun (WGS) entry which is preliminary data.</text>
</comment>
<gene>
    <name evidence="2" type="ORF">F5890DRAFT_1614792</name>
</gene>
<dbReference type="AlphaFoldDB" id="A0AA38PTT3"/>
<name>A0AA38PTT3_9AGAR</name>
<reference evidence="2" key="1">
    <citation type="submission" date="2022-08" db="EMBL/GenBank/DDBJ databases">
        <authorList>
            <consortium name="DOE Joint Genome Institute"/>
            <person name="Min B."/>
            <person name="Riley R."/>
            <person name="Sierra-Patev S."/>
            <person name="Naranjo-Ortiz M."/>
            <person name="Looney B."/>
            <person name="Konkel Z."/>
            <person name="Slot J.C."/>
            <person name="Sakamoto Y."/>
            <person name="Steenwyk J.L."/>
            <person name="Rokas A."/>
            <person name="Carro J."/>
            <person name="Camarero S."/>
            <person name="Ferreira P."/>
            <person name="Molpeceres G."/>
            <person name="Ruiz-Duenas F.J."/>
            <person name="Serrano A."/>
            <person name="Henrissat B."/>
            <person name="Drula E."/>
            <person name="Hughes K.W."/>
            <person name="Mata J.L."/>
            <person name="Ishikawa N.K."/>
            <person name="Vargas-Isla R."/>
            <person name="Ushijima S."/>
            <person name="Smith C.A."/>
            <person name="Ahrendt S."/>
            <person name="Andreopoulos W."/>
            <person name="He G."/>
            <person name="Labutti K."/>
            <person name="Lipzen A."/>
            <person name="Ng V."/>
            <person name="Sandor L."/>
            <person name="Barry K."/>
            <person name="Martinez A.T."/>
            <person name="Xiao Y."/>
            <person name="Gibbons J.G."/>
            <person name="Terashima K."/>
            <person name="Hibbett D.S."/>
            <person name="Grigoriev I.V."/>
        </authorList>
    </citation>
    <scope>NUCLEOTIDE SEQUENCE</scope>
    <source>
        <strain evidence="2">TFB7829</strain>
    </source>
</reference>
<keyword evidence="1" id="KW-1133">Transmembrane helix</keyword>
<feature type="transmembrane region" description="Helical" evidence="1">
    <location>
        <begin position="31"/>
        <end position="54"/>
    </location>
</feature>
<keyword evidence="1" id="KW-0812">Transmembrane</keyword>
<accession>A0AA38PTT3</accession>
<feature type="transmembrane region" description="Helical" evidence="1">
    <location>
        <begin position="227"/>
        <end position="251"/>
    </location>
</feature>
<dbReference type="EMBL" id="MU802104">
    <property type="protein sequence ID" value="KAJ3981619.1"/>
    <property type="molecule type" value="Genomic_DNA"/>
</dbReference>
<feature type="transmembrane region" description="Helical" evidence="1">
    <location>
        <begin position="66"/>
        <end position="83"/>
    </location>
</feature>
<evidence type="ECO:0000256" key="1">
    <source>
        <dbReference type="SAM" id="Phobius"/>
    </source>
</evidence>
<evidence type="ECO:0000313" key="3">
    <source>
        <dbReference type="Proteomes" id="UP001163850"/>
    </source>
</evidence>
<organism evidence="2 3">
    <name type="scientific">Lentinula detonsa</name>
    <dbReference type="NCBI Taxonomy" id="2804962"/>
    <lineage>
        <taxon>Eukaryota</taxon>
        <taxon>Fungi</taxon>
        <taxon>Dikarya</taxon>
        <taxon>Basidiomycota</taxon>
        <taxon>Agaricomycotina</taxon>
        <taxon>Agaricomycetes</taxon>
        <taxon>Agaricomycetidae</taxon>
        <taxon>Agaricales</taxon>
        <taxon>Marasmiineae</taxon>
        <taxon>Omphalotaceae</taxon>
        <taxon>Lentinula</taxon>
    </lineage>
</organism>
<feature type="transmembrane region" description="Helical" evidence="1">
    <location>
        <begin position="144"/>
        <end position="166"/>
    </location>
</feature>
<evidence type="ECO:0000313" key="2">
    <source>
        <dbReference type="EMBL" id="KAJ3981619.1"/>
    </source>
</evidence>
<proteinExistence type="predicted"/>